<name>A0A1I5VF31_9BACT</name>
<evidence type="ECO:0000256" key="2">
    <source>
        <dbReference type="ARBA" id="ARBA00006275"/>
    </source>
</evidence>
<keyword evidence="10" id="KW-1185">Reference proteome</keyword>
<evidence type="ECO:0000256" key="5">
    <source>
        <dbReference type="ARBA" id="ARBA00023237"/>
    </source>
</evidence>
<dbReference type="Gene3D" id="1.25.40.390">
    <property type="match status" value="1"/>
</dbReference>
<feature type="region of interest" description="Disordered" evidence="6">
    <location>
        <begin position="577"/>
        <end position="612"/>
    </location>
</feature>
<comment type="similarity">
    <text evidence="2">Belongs to the SusD family.</text>
</comment>
<dbReference type="AlphaFoldDB" id="A0A1I5VF31"/>
<feature type="domain" description="SusD-like N-terminal" evidence="8">
    <location>
        <begin position="124"/>
        <end position="233"/>
    </location>
</feature>
<evidence type="ECO:0000313" key="9">
    <source>
        <dbReference type="EMBL" id="SFQ06089.1"/>
    </source>
</evidence>
<evidence type="ECO:0000313" key="10">
    <source>
        <dbReference type="Proteomes" id="UP000199306"/>
    </source>
</evidence>
<protein>
    <submittedName>
        <fullName evidence="9">Starch-binding associating with outer membrane</fullName>
    </submittedName>
</protein>
<dbReference type="SUPFAM" id="SSF48452">
    <property type="entry name" value="TPR-like"/>
    <property type="match status" value="1"/>
</dbReference>
<evidence type="ECO:0000259" key="8">
    <source>
        <dbReference type="Pfam" id="PF14322"/>
    </source>
</evidence>
<dbReference type="EMBL" id="FOXH01000009">
    <property type="protein sequence ID" value="SFQ06089.1"/>
    <property type="molecule type" value="Genomic_DNA"/>
</dbReference>
<dbReference type="Pfam" id="PF14322">
    <property type="entry name" value="SusD-like_3"/>
    <property type="match status" value="1"/>
</dbReference>
<evidence type="ECO:0000256" key="1">
    <source>
        <dbReference type="ARBA" id="ARBA00004442"/>
    </source>
</evidence>
<gene>
    <name evidence="9" type="ORF">SAMN04515674_10980</name>
</gene>
<comment type="subcellular location">
    <subcellularLocation>
        <location evidence="1">Cell outer membrane</location>
    </subcellularLocation>
</comment>
<evidence type="ECO:0000256" key="3">
    <source>
        <dbReference type="ARBA" id="ARBA00022729"/>
    </source>
</evidence>
<dbReference type="Pfam" id="PF07980">
    <property type="entry name" value="SusD_RagB"/>
    <property type="match status" value="1"/>
</dbReference>
<dbReference type="GO" id="GO:0009279">
    <property type="term" value="C:cell outer membrane"/>
    <property type="evidence" value="ECO:0007669"/>
    <property type="project" value="UniProtKB-SubCell"/>
</dbReference>
<sequence>MSGFSFSEITAGISVYPNLNKMKKYIYLLSLAFTLISCEDFLNRQPLDTPSSVTFYSNEAEIKIGLTGVYNASFWNSRGSVPDLKRVEATTDLIISRKSDPEAIIAMGNSGPFVIGNTMSDWGWTQAYKLVSRANDFLEGMKRGESLTSKASFARMRGEALTLRAWAYLNLITWYGDVIFYTKPLQPSEFETQVTTGRETIAKALYKDLDEAYASLDLNPADRGRINKAFAMGIKARLAMLIKDYATALDATNSVITGGNHGLNPNYQALFTLAGQTTNNGKEVIAAMMFPAENPNIVSWQVVGYTPRQTLGAQSNNFPTQACVDKFECTDGLRIDESPLYDPANPSRNRDKRLRWTLYMPGDTIEVRMVKAQSLPYQNPNQRFIYNIHTDQVFRYNWNTLKYDVVNGNPDFVTSASSVWQYGSTGAVGGVGYVWRKYNDPDQYAWELKTPFILMRYAEILLTYAEAKIELNQIDATVIDAINAVRRRSGQPNIILSNQTKLRQLVRRERAVEFATEGLRLFDIRRWGIVEQILNGPIAGAAINPADVPSIPSFGAKGSVQDLNDIPDYSSSISKRIKSRNETRTNTAKHTLWPIPQGELDKNKNLKQNPNW</sequence>
<dbReference type="Proteomes" id="UP000199306">
    <property type="component" value="Unassembled WGS sequence"/>
</dbReference>
<evidence type="ECO:0000256" key="4">
    <source>
        <dbReference type="ARBA" id="ARBA00023136"/>
    </source>
</evidence>
<keyword evidence="5" id="KW-0998">Cell outer membrane</keyword>
<reference evidence="9 10" key="1">
    <citation type="submission" date="2016-10" db="EMBL/GenBank/DDBJ databases">
        <authorList>
            <person name="de Groot N.N."/>
        </authorList>
    </citation>
    <scope>NUCLEOTIDE SEQUENCE [LARGE SCALE GENOMIC DNA]</scope>
    <source>
        <strain evidence="10">E92,LMG 26720,CCM 7988</strain>
    </source>
</reference>
<evidence type="ECO:0000259" key="7">
    <source>
        <dbReference type="Pfam" id="PF07980"/>
    </source>
</evidence>
<dbReference type="InterPro" id="IPR012944">
    <property type="entry name" value="SusD_RagB_dom"/>
</dbReference>
<proteinExistence type="inferred from homology"/>
<dbReference type="InterPro" id="IPR033985">
    <property type="entry name" value="SusD-like_N"/>
</dbReference>
<accession>A0A1I5VF31</accession>
<keyword evidence="3" id="KW-0732">Signal</keyword>
<dbReference type="InterPro" id="IPR011990">
    <property type="entry name" value="TPR-like_helical_dom_sf"/>
</dbReference>
<dbReference type="STRING" id="1079859.SAMN04515674_10980"/>
<organism evidence="9 10">
    <name type="scientific">Pseudarcicella hirudinis</name>
    <dbReference type="NCBI Taxonomy" id="1079859"/>
    <lineage>
        <taxon>Bacteria</taxon>
        <taxon>Pseudomonadati</taxon>
        <taxon>Bacteroidota</taxon>
        <taxon>Cytophagia</taxon>
        <taxon>Cytophagales</taxon>
        <taxon>Flectobacillaceae</taxon>
        <taxon>Pseudarcicella</taxon>
    </lineage>
</organism>
<feature type="domain" description="RagB/SusD" evidence="7">
    <location>
        <begin position="314"/>
        <end position="612"/>
    </location>
</feature>
<evidence type="ECO:0000256" key="6">
    <source>
        <dbReference type="SAM" id="MobiDB-lite"/>
    </source>
</evidence>
<keyword evidence="4" id="KW-0472">Membrane</keyword>